<evidence type="ECO:0000256" key="8">
    <source>
        <dbReference type="ARBA" id="ARBA00023212"/>
    </source>
</evidence>
<comment type="subcellular location">
    <subcellularLocation>
        <location evidence="2 10">Cytoplasm</location>
        <location evidence="2 10">Cytoskeleton</location>
    </subcellularLocation>
    <subcellularLocation>
        <location evidence="1">Nucleus</location>
    </subcellularLocation>
</comment>
<organism evidence="13">
    <name type="scientific">Mesocestoides corti</name>
    <name type="common">Flatworm</name>
    <dbReference type="NCBI Taxonomy" id="53468"/>
    <lineage>
        <taxon>Eukaryota</taxon>
        <taxon>Metazoa</taxon>
        <taxon>Spiralia</taxon>
        <taxon>Lophotrochozoa</taxon>
        <taxon>Platyhelminthes</taxon>
        <taxon>Cestoda</taxon>
        <taxon>Eucestoda</taxon>
        <taxon>Cyclophyllidea</taxon>
        <taxon>Mesocestoididae</taxon>
        <taxon>Mesocestoides</taxon>
    </lineage>
</organism>
<dbReference type="GO" id="GO:0015031">
    <property type="term" value="P:protein transport"/>
    <property type="evidence" value="ECO:0007669"/>
    <property type="project" value="UniProtKB-KW"/>
</dbReference>
<reference evidence="13" key="2">
    <citation type="submission" date="2019-11" db="UniProtKB">
        <authorList>
            <consortium name="WormBaseParasite"/>
        </authorList>
    </citation>
    <scope>IDENTIFICATION</scope>
</reference>
<dbReference type="GO" id="GO:0045505">
    <property type="term" value="F:dynein intermediate chain binding"/>
    <property type="evidence" value="ECO:0007669"/>
    <property type="project" value="TreeGrafter"/>
</dbReference>
<dbReference type="PANTHER" id="PTHR11886">
    <property type="entry name" value="DYNEIN LIGHT CHAIN"/>
    <property type="match status" value="1"/>
</dbReference>
<comment type="similarity">
    <text evidence="10">Belongs to the dynein light chain family.</text>
</comment>
<keyword evidence="8 10" id="KW-0206">Cytoskeleton</keyword>
<gene>
    <name evidence="11" type="ORF">MCOS_LOCUS8554</name>
</gene>
<keyword evidence="3" id="KW-0813">Transport</keyword>
<dbReference type="SMART" id="SM01375">
    <property type="entry name" value="Dynein_light"/>
    <property type="match status" value="1"/>
</dbReference>
<dbReference type="Pfam" id="PF01221">
    <property type="entry name" value="Dynein_light"/>
    <property type="match status" value="1"/>
</dbReference>
<dbReference type="GO" id="GO:0005874">
    <property type="term" value="C:microtubule"/>
    <property type="evidence" value="ECO:0007669"/>
    <property type="project" value="UniProtKB-KW"/>
</dbReference>
<evidence type="ECO:0000313" key="11">
    <source>
        <dbReference type="EMBL" id="VDD82551.1"/>
    </source>
</evidence>
<evidence type="ECO:0000313" key="13">
    <source>
        <dbReference type="WBParaSite" id="MCU_006241-RA"/>
    </source>
</evidence>
<keyword evidence="6" id="KW-0509">mRNA transport</keyword>
<dbReference type="OrthoDB" id="6506078at2759"/>
<dbReference type="STRING" id="53468.A0A0R3ULJ6"/>
<name>A0A0R3ULJ6_MESCO</name>
<dbReference type="AlphaFoldDB" id="A0A0R3ULJ6"/>
<dbReference type="FunFam" id="3.30.740.10:FF:000005">
    <property type="entry name" value="Dynein light chain"/>
    <property type="match status" value="1"/>
</dbReference>
<evidence type="ECO:0000256" key="2">
    <source>
        <dbReference type="ARBA" id="ARBA00004245"/>
    </source>
</evidence>
<evidence type="ECO:0000256" key="5">
    <source>
        <dbReference type="ARBA" id="ARBA00022701"/>
    </source>
</evidence>
<evidence type="ECO:0000256" key="4">
    <source>
        <dbReference type="ARBA" id="ARBA00022490"/>
    </source>
</evidence>
<dbReference type="SUPFAM" id="SSF54648">
    <property type="entry name" value="DLC"/>
    <property type="match status" value="1"/>
</dbReference>
<dbReference type="Gene3D" id="3.30.740.10">
    <property type="entry name" value="Protein Inhibitor Of Neuronal Nitric Oxide Synthase"/>
    <property type="match status" value="1"/>
</dbReference>
<keyword evidence="10" id="KW-0243">Dynein</keyword>
<dbReference type="PANTHER" id="PTHR11886:SF35">
    <property type="entry name" value="DYNEIN LIGHT CHAIN"/>
    <property type="match status" value="1"/>
</dbReference>
<dbReference type="GO" id="GO:0051028">
    <property type="term" value="P:mRNA transport"/>
    <property type="evidence" value="ECO:0007669"/>
    <property type="project" value="UniProtKB-KW"/>
</dbReference>
<evidence type="ECO:0000256" key="7">
    <source>
        <dbReference type="ARBA" id="ARBA00022927"/>
    </source>
</evidence>
<dbReference type="InterPro" id="IPR001372">
    <property type="entry name" value="Dynein_light_chain_typ-1/2"/>
</dbReference>
<dbReference type="InterPro" id="IPR037177">
    <property type="entry name" value="DLC_sf"/>
</dbReference>
<keyword evidence="9" id="KW-0539">Nucleus</keyword>
<dbReference type="Proteomes" id="UP000267029">
    <property type="component" value="Unassembled WGS sequence"/>
</dbReference>
<evidence type="ECO:0000313" key="12">
    <source>
        <dbReference type="Proteomes" id="UP000267029"/>
    </source>
</evidence>
<evidence type="ECO:0000256" key="9">
    <source>
        <dbReference type="ARBA" id="ARBA00023242"/>
    </source>
</evidence>
<dbReference type="GO" id="GO:0005868">
    <property type="term" value="C:cytoplasmic dynein complex"/>
    <property type="evidence" value="ECO:0007669"/>
    <property type="project" value="TreeGrafter"/>
</dbReference>
<dbReference type="EMBL" id="UXSR01005531">
    <property type="protein sequence ID" value="VDD82551.1"/>
    <property type="molecule type" value="Genomic_DNA"/>
</dbReference>
<dbReference type="WBParaSite" id="MCU_006241-RA">
    <property type="protein sequence ID" value="MCU_006241-RA"/>
    <property type="gene ID" value="MCU_006241"/>
</dbReference>
<reference evidence="11 12" key="1">
    <citation type="submission" date="2018-10" db="EMBL/GenBank/DDBJ databases">
        <authorList>
            <consortium name="Pathogen Informatics"/>
        </authorList>
    </citation>
    <scope>NUCLEOTIDE SEQUENCE [LARGE SCALE GENOMIC DNA]</scope>
</reference>
<evidence type="ECO:0000256" key="10">
    <source>
        <dbReference type="RuleBase" id="RU365010"/>
    </source>
</evidence>
<protein>
    <recommendedName>
        <fullName evidence="10">Dynein light chain</fullName>
    </recommendedName>
</protein>
<accession>A0A0R3ULJ6</accession>
<keyword evidence="10" id="KW-0505">Motor protein</keyword>
<proteinExistence type="inferred from homology"/>
<dbReference type="GO" id="GO:0005634">
    <property type="term" value="C:nucleus"/>
    <property type="evidence" value="ECO:0007669"/>
    <property type="project" value="UniProtKB-SubCell"/>
</dbReference>
<sequence length="89" mass="9906">MSYMKAKVNQSDMKEAMQQEAVNACAQAMSDGASPVEIATAVRKHFDERYGASWTCIVGRDFSSSFAYEKKKHISLEMGGQQFLLFKSA</sequence>
<keyword evidence="5 10" id="KW-0493">Microtubule</keyword>
<dbReference type="GO" id="GO:0007017">
    <property type="term" value="P:microtubule-based process"/>
    <property type="evidence" value="ECO:0007669"/>
    <property type="project" value="InterPro"/>
</dbReference>
<evidence type="ECO:0000256" key="3">
    <source>
        <dbReference type="ARBA" id="ARBA00022448"/>
    </source>
</evidence>
<evidence type="ECO:0000256" key="6">
    <source>
        <dbReference type="ARBA" id="ARBA00022816"/>
    </source>
</evidence>
<keyword evidence="12" id="KW-1185">Reference proteome</keyword>
<keyword evidence="4 10" id="KW-0963">Cytoplasm</keyword>
<evidence type="ECO:0000256" key="1">
    <source>
        <dbReference type="ARBA" id="ARBA00004123"/>
    </source>
</evidence>
<keyword evidence="7" id="KW-0653">Protein transport</keyword>